<evidence type="ECO:0000313" key="2">
    <source>
        <dbReference type="Proteomes" id="UP000827976"/>
    </source>
</evidence>
<evidence type="ECO:0000313" key="1">
    <source>
        <dbReference type="EMBL" id="KAH7667391.1"/>
    </source>
</evidence>
<accession>A0ACB7V227</accession>
<sequence>MKICPNSTTSLYINSMKKGTLNHNNNSNNNNNNKVYRRMEEIKVKIHGHRLSAYCTMLECALKLKGVPYEFIEEDLINKSQTLIQLNPVYRKVPVLVVDGKPIPESLVILEYIDEVWNDKDWQLLPKDPYFRARIRFWAGFIYQKLIPNCYTIMSTFGEEQDKVAREFIEYLNILEDGLNKEFPGYGGSLSPFVHGEKPGLLDLVIGSLSPVFKVLGKVAGVELLMKERTPFLWSCCAAFVDLDIAKDFIVPHDELFEAIMVKREKVCATVGA</sequence>
<gene>
    <name evidence="1" type="ORF">IHE45_12G055500</name>
</gene>
<dbReference type="Proteomes" id="UP000827976">
    <property type="component" value="Chromosome 12"/>
</dbReference>
<dbReference type="EC" id="2.5.1.18" evidence="1"/>
<proteinExistence type="predicted"/>
<reference evidence="2" key="1">
    <citation type="journal article" date="2022" name="Nat. Commun.">
        <title>Chromosome evolution and the genetic basis of agronomically important traits in greater yam.</title>
        <authorList>
            <person name="Bredeson J.V."/>
            <person name="Lyons J.B."/>
            <person name="Oniyinde I.O."/>
            <person name="Okereke N.R."/>
            <person name="Kolade O."/>
            <person name="Nnabue I."/>
            <person name="Nwadili C.O."/>
            <person name="Hribova E."/>
            <person name="Parker M."/>
            <person name="Nwogha J."/>
            <person name="Shu S."/>
            <person name="Carlson J."/>
            <person name="Kariba R."/>
            <person name="Muthemba S."/>
            <person name="Knop K."/>
            <person name="Barton G.J."/>
            <person name="Sherwood A.V."/>
            <person name="Lopez-Montes A."/>
            <person name="Asiedu R."/>
            <person name="Jamnadass R."/>
            <person name="Muchugi A."/>
            <person name="Goodstein D."/>
            <person name="Egesi C.N."/>
            <person name="Featherston J."/>
            <person name="Asfaw A."/>
            <person name="Simpson G.G."/>
            <person name="Dolezel J."/>
            <person name="Hendre P.S."/>
            <person name="Van Deynze A."/>
            <person name="Kumar P.L."/>
            <person name="Obidiegwu J.E."/>
            <person name="Bhattacharjee R."/>
            <person name="Rokhsar D.S."/>
        </authorList>
    </citation>
    <scope>NUCLEOTIDE SEQUENCE [LARGE SCALE GENOMIC DNA]</scope>
    <source>
        <strain evidence="2">cv. TDa95/00328</strain>
    </source>
</reference>
<protein>
    <submittedName>
        <fullName evidence="1">Glutathione transferase protein</fullName>
        <ecNumber evidence="1">2.5.1.18</ecNumber>
    </submittedName>
</protein>
<name>A0ACB7V227_DIOAL</name>
<organism evidence="1 2">
    <name type="scientific">Dioscorea alata</name>
    <name type="common">Purple yam</name>
    <dbReference type="NCBI Taxonomy" id="55571"/>
    <lineage>
        <taxon>Eukaryota</taxon>
        <taxon>Viridiplantae</taxon>
        <taxon>Streptophyta</taxon>
        <taxon>Embryophyta</taxon>
        <taxon>Tracheophyta</taxon>
        <taxon>Spermatophyta</taxon>
        <taxon>Magnoliopsida</taxon>
        <taxon>Liliopsida</taxon>
        <taxon>Dioscoreales</taxon>
        <taxon>Dioscoreaceae</taxon>
        <taxon>Dioscorea</taxon>
    </lineage>
</organism>
<dbReference type="EMBL" id="CM037022">
    <property type="protein sequence ID" value="KAH7667391.1"/>
    <property type="molecule type" value="Genomic_DNA"/>
</dbReference>
<comment type="caution">
    <text evidence="1">The sequence shown here is derived from an EMBL/GenBank/DDBJ whole genome shotgun (WGS) entry which is preliminary data.</text>
</comment>
<keyword evidence="2" id="KW-1185">Reference proteome</keyword>
<keyword evidence="1" id="KW-0808">Transferase</keyword>